<sequence>MATLRADRRLHVTADREQIVDEDDPRAAYLLAAKGRNIGEGDVAKYRLSMQNRRVVWPELLGKSVPAAVVKMAEEATDKSVDSEVAQWPLSMSPANYLERFGDDKKNSALARAVIEAEG</sequence>
<organism evidence="1">
    <name type="scientific">marine sediment metagenome</name>
    <dbReference type="NCBI Taxonomy" id="412755"/>
    <lineage>
        <taxon>unclassified sequences</taxon>
        <taxon>metagenomes</taxon>
        <taxon>ecological metagenomes</taxon>
    </lineage>
</organism>
<proteinExistence type="predicted"/>
<comment type="caution">
    <text evidence="1">The sequence shown here is derived from an EMBL/GenBank/DDBJ whole genome shotgun (WGS) entry which is preliminary data.</text>
</comment>
<dbReference type="AlphaFoldDB" id="A0A0F8YGQ8"/>
<gene>
    <name evidence="1" type="ORF">LCGC14_3157490</name>
</gene>
<dbReference type="EMBL" id="LAZR01069692">
    <property type="protein sequence ID" value="KKK47211.1"/>
    <property type="molecule type" value="Genomic_DNA"/>
</dbReference>
<name>A0A0F8YGQ8_9ZZZZ</name>
<protein>
    <submittedName>
        <fullName evidence="1">Uncharacterized protein</fullName>
    </submittedName>
</protein>
<accession>A0A0F8YGQ8</accession>
<reference evidence="1" key="1">
    <citation type="journal article" date="2015" name="Nature">
        <title>Complex archaea that bridge the gap between prokaryotes and eukaryotes.</title>
        <authorList>
            <person name="Spang A."/>
            <person name="Saw J.H."/>
            <person name="Jorgensen S.L."/>
            <person name="Zaremba-Niedzwiedzka K."/>
            <person name="Martijn J."/>
            <person name="Lind A.E."/>
            <person name="van Eijk R."/>
            <person name="Schleper C."/>
            <person name="Guy L."/>
            <person name="Ettema T.J."/>
        </authorList>
    </citation>
    <scope>NUCLEOTIDE SEQUENCE</scope>
</reference>
<evidence type="ECO:0000313" key="1">
    <source>
        <dbReference type="EMBL" id="KKK47211.1"/>
    </source>
</evidence>